<organism evidence="1 2">
    <name type="scientific">Arctium lappa</name>
    <name type="common">Greater burdock</name>
    <name type="synonym">Lappa major</name>
    <dbReference type="NCBI Taxonomy" id="4217"/>
    <lineage>
        <taxon>Eukaryota</taxon>
        <taxon>Viridiplantae</taxon>
        <taxon>Streptophyta</taxon>
        <taxon>Embryophyta</taxon>
        <taxon>Tracheophyta</taxon>
        <taxon>Spermatophyta</taxon>
        <taxon>Magnoliopsida</taxon>
        <taxon>eudicotyledons</taxon>
        <taxon>Gunneridae</taxon>
        <taxon>Pentapetalae</taxon>
        <taxon>asterids</taxon>
        <taxon>campanulids</taxon>
        <taxon>Asterales</taxon>
        <taxon>Asteraceae</taxon>
        <taxon>Carduoideae</taxon>
        <taxon>Cardueae</taxon>
        <taxon>Arctiinae</taxon>
        <taxon>Arctium</taxon>
    </lineage>
</organism>
<dbReference type="Proteomes" id="UP001055879">
    <property type="component" value="Linkage Group LG06"/>
</dbReference>
<evidence type="ECO:0000313" key="2">
    <source>
        <dbReference type="Proteomes" id="UP001055879"/>
    </source>
</evidence>
<proteinExistence type="predicted"/>
<reference evidence="1 2" key="2">
    <citation type="journal article" date="2022" name="Mol. Ecol. Resour.">
        <title>The genomes of chicory, endive, great burdock and yacon provide insights into Asteraceae paleo-polyploidization history and plant inulin production.</title>
        <authorList>
            <person name="Fan W."/>
            <person name="Wang S."/>
            <person name="Wang H."/>
            <person name="Wang A."/>
            <person name="Jiang F."/>
            <person name="Liu H."/>
            <person name="Zhao H."/>
            <person name="Xu D."/>
            <person name="Zhang Y."/>
        </authorList>
    </citation>
    <scope>NUCLEOTIDE SEQUENCE [LARGE SCALE GENOMIC DNA]</scope>
    <source>
        <strain evidence="2">cv. Niubang</strain>
    </source>
</reference>
<accession>A0ACB9BBE0</accession>
<evidence type="ECO:0000313" key="1">
    <source>
        <dbReference type="EMBL" id="KAI3719398.1"/>
    </source>
</evidence>
<gene>
    <name evidence="1" type="ORF">L6452_20295</name>
</gene>
<dbReference type="EMBL" id="CM042052">
    <property type="protein sequence ID" value="KAI3719398.1"/>
    <property type="molecule type" value="Genomic_DNA"/>
</dbReference>
<keyword evidence="2" id="KW-1185">Reference proteome</keyword>
<comment type="caution">
    <text evidence="1">The sequence shown here is derived from an EMBL/GenBank/DDBJ whole genome shotgun (WGS) entry which is preliminary data.</text>
</comment>
<protein>
    <submittedName>
        <fullName evidence="1">Uncharacterized protein</fullName>
    </submittedName>
</protein>
<sequence length="252" mass="29417">MHRWNQSGNFVKRESMCKSGSFVVKAIFFKLVRLALIKTRGFANTFLFERGIFTVDDVKWKLAGFEFSKRVSRDFKCANFRRVAAKLVEIVSGFAKVSKVLYVQEKQCSTVVLPRVKYRYKSRWSPEVSRVVRHWKVLTESCPKSLKGLSSNKSTDRLWTFEVFFQRQTEATSRYGGQIENFQKREYLSPYADAKELKAGSVEFDKRAIAVIHEVLSFMNEKQLVIETFDDLPDLEDDDCLLVILRMIKLFE</sequence>
<reference evidence="2" key="1">
    <citation type="journal article" date="2022" name="Mol. Ecol. Resour.">
        <title>The genomes of chicory, endive, great burdock and yacon provide insights into Asteraceae palaeo-polyploidization history and plant inulin production.</title>
        <authorList>
            <person name="Fan W."/>
            <person name="Wang S."/>
            <person name="Wang H."/>
            <person name="Wang A."/>
            <person name="Jiang F."/>
            <person name="Liu H."/>
            <person name="Zhao H."/>
            <person name="Xu D."/>
            <person name="Zhang Y."/>
        </authorList>
    </citation>
    <scope>NUCLEOTIDE SEQUENCE [LARGE SCALE GENOMIC DNA]</scope>
    <source>
        <strain evidence="2">cv. Niubang</strain>
    </source>
</reference>
<name>A0ACB9BBE0_ARCLA</name>